<dbReference type="OrthoDB" id="6628761at2"/>
<evidence type="ECO:0000256" key="1">
    <source>
        <dbReference type="SAM" id="Phobius"/>
    </source>
</evidence>
<dbReference type="EMBL" id="CP034338">
    <property type="protein sequence ID" value="AZL69459.1"/>
    <property type="molecule type" value="Genomic_DNA"/>
</dbReference>
<keyword evidence="1" id="KW-0812">Transmembrane</keyword>
<dbReference type="Proteomes" id="UP000268230">
    <property type="component" value="Chromosome"/>
</dbReference>
<protein>
    <submittedName>
        <fullName evidence="2">Uncharacterized protein</fullName>
    </submittedName>
</protein>
<gene>
    <name evidence="2" type="ORF">EJA05_17835</name>
</gene>
<feature type="transmembrane region" description="Helical" evidence="1">
    <location>
        <begin position="88"/>
        <end position="112"/>
    </location>
</feature>
<accession>A0A3S8UM57</accession>
<dbReference type="KEGG" id="pory:EJA05_17835"/>
<sequence>MKQYPYSKEQKAILAELCSEYLFIVTPFVFLVAIKLYAYSWKDIFLAADWSLVSCIIFGQVAVRTSRAAIKNRTVDDRHFSWYSSKRFFLVAMSLLVYFGMIAKPTLCLGFGQLGLFALASFFHFKDGVAAKAIEHRTVTTA</sequence>
<dbReference type="AlphaFoldDB" id="A0A3S8UM57"/>
<organism evidence="2 3">
    <name type="scientific">Pseudomonas entomophila</name>
    <dbReference type="NCBI Taxonomy" id="312306"/>
    <lineage>
        <taxon>Bacteria</taxon>
        <taxon>Pseudomonadati</taxon>
        <taxon>Pseudomonadota</taxon>
        <taxon>Gammaproteobacteria</taxon>
        <taxon>Pseudomonadales</taxon>
        <taxon>Pseudomonadaceae</taxon>
        <taxon>Pseudomonas</taxon>
    </lineage>
</organism>
<feature type="transmembrane region" description="Helical" evidence="1">
    <location>
        <begin position="44"/>
        <end position="63"/>
    </location>
</feature>
<evidence type="ECO:0000313" key="3">
    <source>
        <dbReference type="Proteomes" id="UP000268230"/>
    </source>
</evidence>
<feature type="transmembrane region" description="Helical" evidence="1">
    <location>
        <begin position="21"/>
        <end position="38"/>
    </location>
</feature>
<keyword evidence="1" id="KW-0472">Membrane</keyword>
<evidence type="ECO:0000313" key="2">
    <source>
        <dbReference type="EMBL" id="AZL69459.1"/>
    </source>
</evidence>
<name>A0A3S8UM57_9PSED</name>
<reference evidence="2 3" key="1">
    <citation type="submission" date="2018-12" db="EMBL/GenBank/DDBJ databases">
        <authorList>
            <person name="Li S."/>
            <person name="Yang R."/>
            <person name="Chen G."/>
            <person name="Zou L."/>
            <person name="Zhang C."/>
            <person name="Chen Y."/>
            <person name="Liu Z."/>
            <person name="Li Y."/>
            <person name="Yan Y."/>
            <person name="Huang M."/>
            <person name="Chen T."/>
        </authorList>
    </citation>
    <scope>NUCLEOTIDE SEQUENCE [LARGE SCALE GENOMIC DNA]</scope>
    <source>
        <strain evidence="2 3">1257</strain>
    </source>
</reference>
<proteinExistence type="predicted"/>
<keyword evidence="1" id="KW-1133">Transmembrane helix</keyword>